<dbReference type="InterPro" id="IPR036864">
    <property type="entry name" value="Zn2-C6_fun-type_DNA-bd_sf"/>
</dbReference>
<feature type="domain" description="Zn(2)-C6 fungal-type" evidence="5">
    <location>
        <begin position="85"/>
        <end position="116"/>
    </location>
</feature>
<dbReference type="EMBL" id="MCGR01000066">
    <property type="protein sequence ID" value="ORY64619.1"/>
    <property type="molecule type" value="Genomic_DNA"/>
</dbReference>
<keyword evidence="3" id="KW-0539">Nucleus</keyword>
<evidence type="ECO:0000313" key="6">
    <source>
        <dbReference type="EMBL" id="ORY64619.1"/>
    </source>
</evidence>
<feature type="region of interest" description="Disordered" evidence="4">
    <location>
        <begin position="1"/>
        <end position="80"/>
    </location>
</feature>
<gene>
    <name evidence="6" type="ORF">BCR35DRAFT_354986</name>
</gene>
<dbReference type="Pfam" id="PF04082">
    <property type="entry name" value="Fungal_trans"/>
    <property type="match status" value="1"/>
</dbReference>
<dbReference type="OrthoDB" id="3362851at2759"/>
<dbReference type="PANTHER" id="PTHR31001">
    <property type="entry name" value="UNCHARACTERIZED TRANSCRIPTIONAL REGULATORY PROTEIN"/>
    <property type="match status" value="1"/>
</dbReference>
<name>A0A1Y2DZG6_9BASI</name>
<dbReference type="SMART" id="SM00066">
    <property type="entry name" value="GAL4"/>
    <property type="match status" value="1"/>
</dbReference>
<evidence type="ECO:0000256" key="1">
    <source>
        <dbReference type="ARBA" id="ARBA00004123"/>
    </source>
</evidence>
<evidence type="ECO:0000256" key="4">
    <source>
        <dbReference type="SAM" id="MobiDB-lite"/>
    </source>
</evidence>
<proteinExistence type="predicted"/>
<comment type="subcellular location">
    <subcellularLocation>
        <location evidence="1">Nucleus</location>
    </subcellularLocation>
</comment>
<dbReference type="STRING" id="106004.A0A1Y2DZG6"/>
<dbReference type="PROSITE" id="PS50048">
    <property type="entry name" value="ZN2_CY6_FUNGAL_2"/>
    <property type="match status" value="1"/>
</dbReference>
<dbReference type="GO" id="GO:0006351">
    <property type="term" value="P:DNA-templated transcription"/>
    <property type="evidence" value="ECO:0007669"/>
    <property type="project" value="InterPro"/>
</dbReference>
<dbReference type="InterPro" id="IPR050613">
    <property type="entry name" value="Sec_Metabolite_Reg"/>
</dbReference>
<sequence>MNFQLNPPLDTPLQPQSTPPVLPTLLQLLSTTDSPAGSGQSSHEGGADQMQGMSTGGKRAASSTLETDGEAPPKVKRKRQRAALSCTECKRRKTKCSRTLPCELCIRRNEQHKCRWEDSAVDPAPQPFALATEHELLKQRVAQLEAIILKTHGPGALRHQTQSSGEHDHGEVDELDSDQGARDSDTEDAALVLEELALGRNMTRIGTRKRKVATNPFPGTTPTAGLHDPTMSAAMRSLLVPAPEPRRKLILDDIWDTLPQSKLLLDYLVQAYFSRADWAWHLHHSPSFMAEYEAFGELVQQGRRDLVDPLWIAVLSMTLCLAVANLDGPVHSPLVNISQEDLNSLPQRYCDAAQSALECGDWTGVPRIRTLQTIALFCPFFLYKGTPAIGLRLQTYLGAAIRMCQQLGLHQLGADPTSMPPEDVALPSGINTLRREIPLRLFRNLLFVEYISIDKIKPGLPPTLISSPFPGNFDDADLTAEGIVLPRPDDVATDTSFDHTKWKIALIQRRFNERINGDEPLEYETTILDLDKGYREIIDSLPTRFLPSYIPPLGEPLTTLWQRSMALQTINSRLVRLHRPFMSRGYREAKYRVSTDSAIQAARHILNCQQSLDRAPLIKQGFQLLTVQGAVVVLFMDLWTTFPENEAVTESADWRLITDVVPFFERSLLSREASVRKIAQQSLSAITLLSQAIEARRDQALARVAAGGAWGEEGDVEPYGRLLKRTGASVSTTAAMGLEGPKAAALHIFSDRAHDYAGGDPASNADDLKSDPLTLASAQWMGQTDPPLTTAQTFDLGGNDWASSGGLAADFDLASLGGPEFAAATFDWTSWTTEDQFASTLGPNL</sequence>
<dbReference type="Pfam" id="PF00172">
    <property type="entry name" value="Zn_clus"/>
    <property type="match status" value="1"/>
</dbReference>
<dbReference type="Gene3D" id="4.10.240.10">
    <property type="entry name" value="Zn(2)-C6 fungal-type DNA-binding domain"/>
    <property type="match status" value="1"/>
</dbReference>
<reference evidence="6 7" key="1">
    <citation type="submission" date="2016-07" db="EMBL/GenBank/DDBJ databases">
        <title>Pervasive Adenine N6-methylation of Active Genes in Fungi.</title>
        <authorList>
            <consortium name="DOE Joint Genome Institute"/>
            <person name="Mondo S.J."/>
            <person name="Dannebaum R.O."/>
            <person name="Kuo R.C."/>
            <person name="Labutti K."/>
            <person name="Haridas S."/>
            <person name="Kuo A."/>
            <person name="Salamov A."/>
            <person name="Ahrendt S.R."/>
            <person name="Lipzen A."/>
            <person name="Sullivan W."/>
            <person name="Andreopoulos W.B."/>
            <person name="Clum A."/>
            <person name="Lindquist E."/>
            <person name="Daum C."/>
            <person name="Ramamoorthy G.K."/>
            <person name="Gryganskyi A."/>
            <person name="Culley D."/>
            <person name="Magnuson J.K."/>
            <person name="James T.Y."/>
            <person name="O'Malley M.A."/>
            <person name="Stajich J.E."/>
            <person name="Spatafora J.W."/>
            <person name="Visel A."/>
            <person name="Grigoriev I.V."/>
        </authorList>
    </citation>
    <scope>NUCLEOTIDE SEQUENCE [LARGE SCALE GENOMIC DNA]</scope>
    <source>
        <strain evidence="6 7">62-1032</strain>
    </source>
</reference>
<accession>A0A1Y2DZG6</accession>
<dbReference type="PROSITE" id="PS00463">
    <property type="entry name" value="ZN2_CY6_FUNGAL_1"/>
    <property type="match status" value="1"/>
</dbReference>
<keyword evidence="7" id="KW-1185">Reference proteome</keyword>
<organism evidence="6 7">
    <name type="scientific">Leucosporidium creatinivorum</name>
    <dbReference type="NCBI Taxonomy" id="106004"/>
    <lineage>
        <taxon>Eukaryota</taxon>
        <taxon>Fungi</taxon>
        <taxon>Dikarya</taxon>
        <taxon>Basidiomycota</taxon>
        <taxon>Pucciniomycotina</taxon>
        <taxon>Microbotryomycetes</taxon>
        <taxon>Leucosporidiales</taxon>
        <taxon>Leucosporidium</taxon>
    </lineage>
</organism>
<dbReference type="InParanoid" id="A0A1Y2DZG6"/>
<dbReference type="AlphaFoldDB" id="A0A1Y2DZG6"/>
<dbReference type="CDD" id="cd00067">
    <property type="entry name" value="GAL4"/>
    <property type="match status" value="1"/>
</dbReference>
<dbReference type="GO" id="GO:0003677">
    <property type="term" value="F:DNA binding"/>
    <property type="evidence" value="ECO:0007669"/>
    <property type="project" value="InterPro"/>
</dbReference>
<dbReference type="GO" id="GO:0000981">
    <property type="term" value="F:DNA-binding transcription factor activity, RNA polymerase II-specific"/>
    <property type="evidence" value="ECO:0007669"/>
    <property type="project" value="InterPro"/>
</dbReference>
<evidence type="ECO:0000259" key="5">
    <source>
        <dbReference type="PROSITE" id="PS50048"/>
    </source>
</evidence>
<evidence type="ECO:0000256" key="2">
    <source>
        <dbReference type="ARBA" id="ARBA00022723"/>
    </source>
</evidence>
<comment type="caution">
    <text evidence="6">The sequence shown here is derived from an EMBL/GenBank/DDBJ whole genome shotgun (WGS) entry which is preliminary data.</text>
</comment>
<dbReference type="InterPro" id="IPR001138">
    <property type="entry name" value="Zn2Cys6_DnaBD"/>
</dbReference>
<dbReference type="Proteomes" id="UP000193467">
    <property type="component" value="Unassembled WGS sequence"/>
</dbReference>
<dbReference type="SUPFAM" id="SSF57701">
    <property type="entry name" value="Zn2/Cys6 DNA-binding domain"/>
    <property type="match status" value="1"/>
</dbReference>
<feature type="compositionally biased region" description="Low complexity" evidence="4">
    <location>
        <begin position="23"/>
        <end position="35"/>
    </location>
</feature>
<evidence type="ECO:0000313" key="7">
    <source>
        <dbReference type="Proteomes" id="UP000193467"/>
    </source>
</evidence>
<keyword evidence="2" id="KW-0479">Metal-binding</keyword>
<dbReference type="CDD" id="cd12148">
    <property type="entry name" value="fungal_TF_MHR"/>
    <property type="match status" value="1"/>
</dbReference>
<dbReference type="InterPro" id="IPR007219">
    <property type="entry name" value="XnlR_reg_dom"/>
</dbReference>
<feature type="region of interest" description="Disordered" evidence="4">
    <location>
        <begin position="156"/>
        <end position="186"/>
    </location>
</feature>
<protein>
    <recommendedName>
        <fullName evidence="5">Zn(2)-C6 fungal-type domain-containing protein</fullName>
    </recommendedName>
</protein>
<evidence type="ECO:0000256" key="3">
    <source>
        <dbReference type="ARBA" id="ARBA00023242"/>
    </source>
</evidence>
<dbReference type="GO" id="GO:0005634">
    <property type="term" value="C:nucleus"/>
    <property type="evidence" value="ECO:0007669"/>
    <property type="project" value="UniProtKB-SubCell"/>
</dbReference>
<dbReference type="GO" id="GO:0008270">
    <property type="term" value="F:zinc ion binding"/>
    <property type="evidence" value="ECO:0007669"/>
    <property type="project" value="InterPro"/>
</dbReference>